<proteinExistence type="predicted"/>
<protein>
    <recommendedName>
        <fullName evidence="2">Histidine kinase/HSP90-like ATPase domain-containing protein</fullName>
    </recommendedName>
</protein>
<dbReference type="Gene3D" id="3.30.565.10">
    <property type="entry name" value="Histidine kinase-like ATPase, C-terminal domain"/>
    <property type="match status" value="1"/>
</dbReference>
<dbReference type="Pfam" id="PF13581">
    <property type="entry name" value="HATPase_c_2"/>
    <property type="match status" value="1"/>
</dbReference>
<keyword evidence="4" id="KW-1185">Reference proteome</keyword>
<dbReference type="RefSeq" id="WP_344821835.1">
    <property type="nucleotide sequence ID" value="NZ_BAAAUV010000002.1"/>
</dbReference>
<keyword evidence="1" id="KW-0723">Serine/threonine-protein kinase</keyword>
<dbReference type="Proteomes" id="UP001501237">
    <property type="component" value="Unassembled WGS sequence"/>
</dbReference>
<accession>A0ABP6PZD4</accession>
<evidence type="ECO:0000313" key="4">
    <source>
        <dbReference type="Proteomes" id="UP001501237"/>
    </source>
</evidence>
<reference evidence="4" key="1">
    <citation type="journal article" date="2019" name="Int. J. Syst. Evol. Microbiol.">
        <title>The Global Catalogue of Microorganisms (GCM) 10K type strain sequencing project: providing services to taxonomists for standard genome sequencing and annotation.</title>
        <authorList>
            <consortium name="The Broad Institute Genomics Platform"/>
            <consortium name="The Broad Institute Genome Sequencing Center for Infectious Disease"/>
            <person name="Wu L."/>
            <person name="Ma J."/>
        </authorList>
    </citation>
    <scope>NUCLEOTIDE SEQUENCE [LARGE SCALE GENOMIC DNA]</scope>
    <source>
        <strain evidence="4">JCM 9377</strain>
    </source>
</reference>
<feature type="domain" description="Histidine kinase/HSP90-like ATPase" evidence="2">
    <location>
        <begin position="15"/>
        <end position="109"/>
    </location>
</feature>
<dbReference type="CDD" id="cd16936">
    <property type="entry name" value="HATPase_RsbW-like"/>
    <property type="match status" value="1"/>
</dbReference>
<dbReference type="PANTHER" id="PTHR35526">
    <property type="entry name" value="ANTI-SIGMA-F FACTOR RSBW-RELATED"/>
    <property type="match status" value="1"/>
</dbReference>
<dbReference type="PANTHER" id="PTHR35526:SF3">
    <property type="entry name" value="ANTI-SIGMA-F FACTOR RSBW"/>
    <property type="match status" value="1"/>
</dbReference>
<keyword evidence="1" id="KW-0808">Transferase</keyword>
<organism evidence="3 4">
    <name type="scientific">Actinocorallia longicatena</name>
    <dbReference type="NCBI Taxonomy" id="111803"/>
    <lineage>
        <taxon>Bacteria</taxon>
        <taxon>Bacillati</taxon>
        <taxon>Actinomycetota</taxon>
        <taxon>Actinomycetes</taxon>
        <taxon>Streptosporangiales</taxon>
        <taxon>Thermomonosporaceae</taxon>
        <taxon>Actinocorallia</taxon>
    </lineage>
</organism>
<name>A0ABP6PZD4_9ACTN</name>
<evidence type="ECO:0000256" key="1">
    <source>
        <dbReference type="ARBA" id="ARBA00022527"/>
    </source>
</evidence>
<evidence type="ECO:0000313" key="3">
    <source>
        <dbReference type="EMBL" id="GAA3195698.1"/>
    </source>
</evidence>
<sequence length="128" mass="13782">MSFPERILAATFDGRADQVRQARRCLTSWLNPSHPVADAAELLLSEAFTNSTLYAARGAAIEVRARLSGSLLHVQVIDPGGASEPVLQAPSAEAEGGRGLALLDLTAKEWGHDRLGDGRLRVWFTLGF</sequence>
<dbReference type="InterPro" id="IPR050267">
    <property type="entry name" value="Anti-sigma-factor_SerPK"/>
</dbReference>
<dbReference type="InterPro" id="IPR003594">
    <property type="entry name" value="HATPase_dom"/>
</dbReference>
<dbReference type="InterPro" id="IPR036890">
    <property type="entry name" value="HATPase_C_sf"/>
</dbReference>
<gene>
    <name evidence="3" type="ORF">GCM10010468_05970</name>
</gene>
<keyword evidence="1" id="KW-0418">Kinase</keyword>
<evidence type="ECO:0000259" key="2">
    <source>
        <dbReference type="Pfam" id="PF13581"/>
    </source>
</evidence>
<dbReference type="EMBL" id="BAAAUV010000002">
    <property type="protein sequence ID" value="GAA3195698.1"/>
    <property type="molecule type" value="Genomic_DNA"/>
</dbReference>
<dbReference type="SUPFAM" id="SSF55874">
    <property type="entry name" value="ATPase domain of HSP90 chaperone/DNA topoisomerase II/histidine kinase"/>
    <property type="match status" value="1"/>
</dbReference>
<comment type="caution">
    <text evidence="3">The sequence shown here is derived from an EMBL/GenBank/DDBJ whole genome shotgun (WGS) entry which is preliminary data.</text>
</comment>